<organism evidence="1">
    <name type="scientific">marine sediment metagenome</name>
    <dbReference type="NCBI Taxonomy" id="412755"/>
    <lineage>
        <taxon>unclassified sequences</taxon>
        <taxon>metagenomes</taxon>
        <taxon>ecological metagenomes</taxon>
    </lineage>
</organism>
<comment type="caution">
    <text evidence="1">The sequence shown here is derived from an EMBL/GenBank/DDBJ whole genome shotgun (WGS) entry which is preliminary data.</text>
</comment>
<name>A0A0F9WUT5_9ZZZZ</name>
<reference evidence="1" key="1">
    <citation type="journal article" date="2015" name="Nature">
        <title>Complex archaea that bridge the gap between prokaryotes and eukaryotes.</title>
        <authorList>
            <person name="Spang A."/>
            <person name="Saw J.H."/>
            <person name="Jorgensen S.L."/>
            <person name="Zaremba-Niedzwiedzka K."/>
            <person name="Martijn J."/>
            <person name="Lind A.E."/>
            <person name="van Eijk R."/>
            <person name="Schleper C."/>
            <person name="Guy L."/>
            <person name="Ettema T.J."/>
        </authorList>
    </citation>
    <scope>NUCLEOTIDE SEQUENCE</scope>
</reference>
<evidence type="ECO:0000313" key="1">
    <source>
        <dbReference type="EMBL" id="KKN90126.1"/>
    </source>
</evidence>
<protein>
    <submittedName>
        <fullName evidence="1">Uncharacterized protein</fullName>
    </submittedName>
</protein>
<dbReference type="EMBL" id="LAZR01000113">
    <property type="protein sequence ID" value="KKN90126.1"/>
    <property type="molecule type" value="Genomic_DNA"/>
</dbReference>
<gene>
    <name evidence="1" type="ORF">LCGC14_0232420</name>
</gene>
<dbReference type="AlphaFoldDB" id="A0A0F9WUT5"/>
<accession>A0A0F9WUT5</accession>
<proteinExistence type="predicted"/>
<sequence length="80" mass="9018">MVSLDKTWVVIIPAPGKVWKHSSMDPASPFPFFHNTRRAAICRYAGSLLRVNLELGIVSFIGVFDTSTEARIFQDLYNAF</sequence>